<dbReference type="RefSeq" id="XP_046011030.1">
    <property type="nucleotide sequence ID" value="XM_046154116.1"/>
</dbReference>
<proteinExistence type="predicted"/>
<evidence type="ECO:0000256" key="1">
    <source>
        <dbReference type="SAM" id="MobiDB-lite"/>
    </source>
</evidence>
<name>A0A9P8XQA4_9PEZI</name>
<evidence type="ECO:0000313" key="3">
    <source>
        <dbReference type="EMBL" id="KAH7028742.1"/>
    </source>
</evidence>
<sequence length="102" mass="11732">MLTKMQRRGRRIAKVFIAAIHMTGRGTTKRERAVEPYSDQPQSKRARLSETRTFTKEHREGQIPSGSRDPEQVLQPQSDCPRCSPCQPSTSQDRKRRADSHL</sequence>
<gene>
    <name evidence="3" type="ORF">B0I36DRAFT_324508</name>
    <name evidence="2" type="ORF">B0I36DRAFT_341539</name>
</gene>
<dbReference type="AlphaFoldDB" id="A0A9P8XQA4"/>
<protein>
    <submittedName>
        <fullName evidence="2">Uncharacterized protein</fullName>
    </submittedName>
</protein>
<dbReference type="GeneID" id="70183662"/>
<feature type="compositionally biased region" description="Basic and acidic residues" evidence="1">
    <location>
        <begin position="47"/>
        <end position="61"/>
    </location>
</feature>
<accession>A0A9P8XQA4</accession>
<evidence type="ECO:0000313" key="2">
    <source>
        <dbReference type="EMBL" id="KAH7010900.1"/>
    </source>
</evidence>
<dbReference type="EMBL" id="JAGTJQ010000016">
    <property type="protein sequence ID" value="KAH7010900.1"/>
    <property type="molecule type" value="Genomic_DNA"/>
</dbReference>
<dbReference type="EMBL" id="JAGTJQ010000006">
    <property type="protein sequence ID" value="KAH7028742.1"/>
    <property type="molecule type" value="Genomic_DNA"/>
</dbReference>
<dbReference type="Proteomes" id="UP000756346">
    <property type="component" value="Unassembled WGS sequence"/>
</dbReference>
<feature type="non-terminal residue" evidence="2">
    <location>
        <position position="102"/>
    </location>
</feature>
<comment type="caution">
    <text evidence="2">The sequence shown here is derived from an EMBL/GenBank/DDBJ whole genome shotgun (WGS) entry which is preliminary data.</text>
</comment>
<feature type="region of interest" description="Disordered" evidence="1">
    <location>
        <begin position="24"/>
        <end position="102"/>
    </location>
</feature>
<evidence type="ECO:0000313" key="4">
    <source>
        <dbReference type="Proteomes" id="UP000756346"/>
    </source>
</evidence>
<keyword evidence="4" id="KW-1185">Reference proteome</keyword>
<reference evidence="2" key="1">
    <citation type="journal article" date="2021" name="Nat. Commun.">
        <title>Genetic determinants of endophytism in the Arabidopsis root mycobiome.</title>
        <authorList>
            <person name="Mesny F."/>
            <person name="Miyauchi S."/>
            <person name="Thiergart T."/>
            <person name="Pickel B."/>
            <person name="Atanasova L."/>
            <person name="Karlsson M."/>
            <person name="Huettel B."/>
            <person name="Barry K.W."/>
            <person name="Haridas S."/>
            <person name="Chen C."/>
            <person name="Bauer D."/>
            <person name="Andreopoulos W."/>
            <person name="Pangilinan J."/>
            <person name="LaButti K."/>
            <person name="Riley R."/>
            <person name="Lipzen A."/>
            <person name="Clum A."/>
            <person name="Drula E."/>
            <person name="Henrissat B."/>
            <person name="Kohler A."/>
            <person name="Grigoriev I.V."/>
            <person name="Martin F.M."/>
            <person name="Hacquard S."/>
        </authorList>
    </citation>
    <scope>NUCLEOTIDE SEQUENCE</scope>
    <source>
        <strain evidence="2">MPI-CAGE-CH-0230</strain>
    </source>
</reference>
<organism evidence="2 4">
    <name type="scientific">Microdochium trichocladiopsis</name>
    <dbReference type="NCBI Taxonomy" id="1682393"/>
    <lineage>
        <taxon>Eukaryota</taxon>
        <taxon>Fungi</taxon>
        <taxon>Dikarya</taxon>
        <taxon>Ascomycota</taxon>
        <taxon>Pezizomycotina</taxon>
        <taxon>Sordariomycetes</taxon>
        <taxon>Xylariomycetidae</taxon>
        <taxon>Xylariales</taxon>
        <taxon>Microdochiaceae</taxon>
        <taxon>Microdochium</taxon>
    </lineage>
</organism>